<name>A0A6I4UB85_9SPHN</name>
<proteinExistence type="predicted"/>
<comment type="caution">
    <text evidence="2">The sequence shown here is derived from an EMBL/GenBank/DDBJ whole genome shotgun (WGS) entry which is preliminary data.</text>
</comment>
<evidence type="ECO:0000313" key="1">
    <source>
        <dbReference type="EMBL" id="MDQ0566090.1"/>
    </source>
</evidence>
<keyword evidence="4" id="KW-1185">Reference proteome</keyword>
<dbReference type="EMBL" id="WTYG01000001">
    <property type="protein sequence ID" value="MXP34453.1"/>
    <property type="molecule type" value="Genomic_DNA"/>
</dbReference>
<dbReference type="Proteomes" id="UP001238601">
    <property type="component" value="Unassembled WGS sequence"/>
</dbReference>
<reference evidence="1 4" key="2">
    <citation type="submission" date="2023-07" db="EMBL/GenBank/DDBJ databases">
        <title>Genomic Encyclopedia of Type Strains, Phase IV (KMG-IV): sequencing the most valuable type-strain genomes for metagenomic binning, comparative biology and taxonomic classification.</title>
        <authorList>
            <person name="Goeker M."/>
        </authorList>
    </citation>
    <scope>NUCLEOTIDE SEQUENCE [LARGE SCALE GENOMIC DNA]</scope>
    <source>
        <strain evidence="1 4">DSM 14432</strain>
    </source>
</reference>
<protein>
    <recommendedName>
        <fullName evidence="5">DUF2939 domain-containing protein</fullName>
    </recommendedName>
</protein>
<evidence type="ECO:0000313" key="3">
    <source>
        <dbReference type="Proteomes" id="UP000439914"/>
    </source>
</evidence>
<dbReference type="GeneID" id="93686451"/>
<dbReference type="RefSeq" id="WP_160765966.1">
    <property type="nucleotide sequence ID" value="NZ_JAUSWK010000002.1"/>
</dbReference>
<dbReference type="EMBL" id="JAUSWK010000002">
    <property type="protein sequence ID" value="MDQ0566090.1"/>
    <property type="molecule type" value="Genomic_DNA"/>
</dbReference>
<evidence type="ECO:0008006" key="5">
    <source>
        <dbReference type="Google" id="ProtNLM"/>
    </source>
</evidence>
<dbReference type="AlphaFoldDB" id="A0A6I4UB85"/>
<reference evidence="2 3" key="1">
    <citation type="submission" date="2019-12" db="EMBL/GenBank/DDBJ databases">
        <title>Genomic-based taxomic classification of the family Erythrobacteraceae.</title>
        <authorList>
            <person name="Xu L."/>
        </authorList>
    </citation>
    <scope>NUCLEOTIDE SEQUENCE [LARGE SCALE GENOMIC DNA]</scope>
    <source>
        <strain evidence="2 3">CGMCC 1.8703</strain>
    </source>
</reference>
<sequence>MRLGMRYSRFFWLATAFVALVIVAAGSWYAFSPRLAIAALSNWDADPEELLSLYNRQGVRAAFERQMLLQVDTYQPPYTKDAVLDAMSDPRAVRMFVNEPYGEWQFAAAAGLPADFPDGESAGPMPRMMETADSWSFDWSGLNTIVATPSGRNEASGNSYRFERDGLSWRLVAIELTVAIR</sequence>
<gene>
    <name evidence="2" type="ORF">GRI55_01555</name>
    <name evidence="1" type="ORF">QOZ97_001623</name>
</gene>
<accession>A0A6I4UB85</accession>
<dbReference type="Proteomes" id="UP000439914">
    <property type="component" value="Unassembled WGS sequence"/>
</dbReference>
<evidence type="ECO:0000313" key="2">
    <source>
        <dbReference type="EMBL" id="MXP34453.1"/>
    </source>
</evidence>
<evidence type="ECO:0000313" key="4">
    <source>
        <dbReference type="Proteomes" id="UP001238601"/>
    </source>
</evidence>
<organism evidence="2 3">
    <name type="scientific">Qipengyuania citrea</name>
    <dbReference type="NCBI Taxonomy" id="225971"/>
    <lineage>
        <taxon>Bacteria</taxon>
        <taxon>Pseudomonadati</taxon>
        <taxon>Pseudomonadota</taxon>
        <taxon>Alphaproteobacteria</taxon>
        <taxon>Sphingomonadales</taxon>
        <taxon>Erythrobacteraceae</taxon>
        <taxon>Qipengyuania</taxon>
    </lineage>
</organism>